<evidence type="ECO:0000313" key="1">
    <source>
        <dbReference type="EMBL" id="MBC8767091.1"/>
    </source>
</evidence>
<accession>A0ABR7QIT2</accession>
<evidence type="ECO:0000313" key="2">
    <source>
        <dbReference type="Proteomes" id="UP000618952"/>
    </source>
</evidence>
<sequence length="208" mass="24067">MGDFKTENICQNRDWLRPSLQSSALKTTKSYASRYFKKEARMEQDYEKGIGCAFPTVFPPQTFNNPGLLRTLYSSQKPWNQIRKTGLAAPFPTKLRFENHKKLCFAILQKRSENGTGLRKRDWLLPSQPCFHLKHLTTQAFSELFTLHKNLGTKSEKRDWLRPSLQSSALKTTKSYASLYFKKEARMEQDYEKGIGCSLPNRVSTSNI</sequence>
<name>A0ABR7QIT2_9FLAO</name>
<comment type="caution">
    <text evidence="1">The sequence shown here is derived from an EMBL/GenBank/DDBJ whole genome shotgun (WGS) entry which is preliminary data.</text>
</comment>
<dbReference type="EMBL" id="JACLHY010000002">
    <property type="protein sequence ID" value="MBC8767091.1"/>
    <property type="molecule type" value="Genomic_DNA"/>
</dbReference>
<dbReference type="Proteomes" id="UP000618952">
    <property type="component" value="Unassembled WGS sequence"/>
</dbReference>
<gene>
    <name evidence="1" type="ORF">H4O18_03710</name>
</gene>
<proteinExistence type="predicted"/>
<organism evidence="1 2">
    <name type="scientific">Arenibacter arenosicollis</name>
    <dbReference type="NCBI Taxonomy" id="2762274"/>
    <lineage>
        <taxon>Bacteria</taxon>
        <taxon>Pseudomonadati</taxon>
        <taxon>Bacteroidota</taxon>
        <taxon>Flavobacteriia</taxon>
        <taxon>Flavobacteriales</taxon>
        <taxon>Flavobacteriaceae</taxon>
        <taxon>Arenibacter</taxon>
    </lineage>
</organism>
<keyword evidence="2" id="KW-1185">Reference proteome</keyword>
<reference evidence="1 2" key="1">
    <citation type="submission" date="2020-08" db="EMBL/GenBank/DDBJ databases">
        <title>Arenibacter gaetbuli sp. nov., isolated from a sand dune.</title>
        <authorList>
            <person name="Park S."/>
            <person name="Yoon J.-H."/>
        </authorList>
    </citation>
    <scope>NUCLEOTIDE SEQUENCE [LARGE SCALE GENOMIC DNA]</scope>
    <source>
        <strain evidence="1 2">BSSL-BM3</strain>
    </source>
</reference>
<dbReference type="RefSeq" id="WP_187581766.1">
    <property type="nucleotide sequence ID" value="NZ_JACLHY010000002.1"/>
</dbReference>
<protein>
    <submittedName>
        <fullName evidence="1">Uncharacterized protein</fullName>
    </submittedName>
</protein>